<gene>
    <name evidence="1" type="ORF">GCM10010255_35280</name>
</gene>
<dbReference type="EMBL" id="BAAASE010000004">
    <property type="protein sequence ID" value="GAA2399616.1"/>
    <property type="molecule type" value="Genomic_DNA"/>
</dbReference>
<organism evidence="1 2">
    <name type="scientific">Streptomyces coeruleofuscus</name>
    <dbReference type="NCBI Taxonomy" id="66879"/>
    <lineage>
        <taxon>Bacteria</taxon>
        <taxon>Bacillati</taxon>
        <taxon>Actinomycetota</taxon>
        <taxon>Actinomycetes</taxon>
        <taxon>Kitasatosporales</taxon>
        <taxon>Streptomycetaceae</taxon>
        <taxon>Streptomyces</taxon>
    </lineage>
</organism>
<dbReference type="Proteomes" id="UP001499986">
    <property type="component" value="Unassembled WGS sequence"/>
</dbReference>
<dbReference type="RefSeq" id="WP_428837188.1">
    <property type="nucleotide sequence ID" value="NZ_BAAASE010000004.1"/>
</dbReference>
<name>A0ABP5VCN7_9ACTN</name>
<keyword evidence="2" id="KW-1185">Reference proteome</keyword>
<evidence type="ECO:0000313" key="1">
    <source>
        <dbReference type="EMBL" id="GAA2399616.1"/>
    </source>
</evidence>
<proteinExistence type="predicted"/>
<accession>A0ABP5VCN7</accession>
<protein>
    <submittedName>
        <fullName evidence="1">Uncharacterized protein</fullName>
    </submittedName>
</protein>
<comment type="caution">
    <text evidence="1">The sequence shown here is derived from an EMBL/GenBank/DDBJ whole genome shotgun (WGS) entry which is preliminary data.</text>
</comment>
<evidence type="ECO:0000313" key="2">
    <source>
        <dbReference type="Proteomes" id="UP001499986"/>
    </source>
</evidence>
<sequence>MLVIWFFEPVARAALYLAVGATYTTGAKLPVDGGLGQGLSCPEE</sequence>
<reference evidence="2" key="1">
    <citation type="journal article" date="2019" name="Int. J. Syst. Evol. Microbiol.">
        <title>The Global Catalogue of Microorganisms (GCM) 10K type strain sequencing project: providing services to taxonomists for standard genome sequencing and annotation.</title>
        <authorList>
            <consortium name="The Broad Institute Genomics Platform"/>
            <consortium name="The Broad Institute Genome Sequencing Center for Infectious Disease"/>
            <person name="Wu L."/>
            <person name="Ma J."/>
        </authorList>
    </citation>
    <scope>NUCLEOTIDE SEQUENCE [LARGE SCALE GENOMIC DNA]</scope>
    <source>
        <strain evidence="2">JCM 4358</strain>
    </source>
</reference>